<sequence length="310" mass="33778">MLPTAVPRPWLAIFAGVVFAQHLLGWYAQVTSLCSVTSVCWRNACVTPRRHAGFACSLVGPCLRAPFYGLHVASSFAVALPFSKIVGPFSDARHAQALSLHHFVAGNSARHLPLTEVFLYVVQPLWPRFGGLFHTSAAPCSLCRRMLCDHCRSQFMCKGVTPCVVMRKGLRALGLVPYLRSAALSQAVLSHHGARSVHAPVCLANPSLGWTAGLSALAFAPCSQRARFLHIPVCLARPYLAWPEGLRAFSPAPCSQYAPLPQAGAFRYGACLPSPCLDRPVLRSCIFSLVNKLSWCARHLHWASSPFMHV</sequence>
<accession>A0ABR2U0H0</accession>
<reference evidence="1 2" key="1">
    <citation type="journal article" date="2024" name="G3 (Bethesda)">
        <title>Genome assembly of Hibiscus sabdariffa L. provides insights into metabolisms of medicinal natural products.</title>
        <authorList>
            <person name="Kim T."/>
        </authorList>
    </citation>
    <scope>NUCLEOTIDE SEQUENCE [LARGE SCALE GENOMIC DNA]</scope>
    <source>
        <strain evidence="1">TK-2024</strain>
        <tissue evidence="1">Old leaves</tissue>
    </source>
</reference>
<evidence type="ECO:0000313" key="1">
    <source>
        <dbReference type="EMBL" id="KAK9043233.1"/>
    </source>
</evidence>
<dbReference type="EMBL" id="JBBPBN010000003">
    <property type="protein sequence ID" value="KAK9043233.1"/>
    <property type="molecule type" value="Genomic_DNA"/>
</dbReference>
<dbReference type="Proteomes" id="UP001396334">
    <property type="component" value="Unassembled WGS sequence"/>
</dbReference>
<keyword evidence="2" id="KW-1185">Reference proteome</keyword>
<evidence type="ECO:0008006" key="3">
    <source>
        <dbReference type="Google" id="ProtNLM"/>
    </source>
</evidence>
<name>A0ABR2U0H0_9ROSI</name>
<organism evidence="1 2">
    <name type="scientific">Hibiscus sabdariffa</name>
    <name type="common">roselle</name>
    <dbReference type="NCBI Taxonomy" id="183260"/>
    <lineage>
        <taxon>Eukaryota</taxon>
        <taxon>Viridiplantae</taxon>
        <taxon>Streptophyta</taxon>
        <taxon>Embryophyta</taxon>
        <taxon>Tracheophyta</taxon>
        <taxon>Spermatophyta</taxon>
        <taxon>Magnoliopsida</taxon>
        <taxon>eudicotyledons</taxon>
        <taxon>Gunneridae</taxon>
        <taxon>Pentapetalae</taxon>
        <taxon>rosids</taxon>
        <taxon>malvids</taxon>
        <taxon>Malvales</taxon>
        <taxon>Malvaceae</taxon>
        <taxon>Malvoideae</taxon>
        <taxon>Hibiscus</taxon>
    </lineage>
</organism>
<evidence type="ECO:0000313" key="2">
    <source>
        <dbReference type="Proteomes" id="UP001396334"/>
    </source>
</evidence>
<protein>
    <recommendedName>
        <fullName evidence="3">Secreted protein</fullName>
    </recommendedName>
</protein>
<comment type="caution">
    <text evidence="1">The sequence shown here is derived from an EMBL/GenBank/DDBJ whole genome shotgun (WGS) entry which is preliminary data.</text>
</comment>
<gene>
    <name evidence="1" type="ORF">V6N11_071580</name>
</gene>
<proteinExistence type="predicted"/>